<dbReference type="NCBIfam" id="TIGR00688">
    <property type="entry name" value="rarD"/>
    <property type="match status" value="1"/>
</dbReference>
<evidence type="ECO:0000256" key="2">
    <source>
        <dbReference type="ARBA" id="ARBA00007362"/>
    </source>
</evidence>
<evidence type="ECO:0000256" key="7">
    <source>
        <dbReference type="ARBA" id="ARBA00023136"/>
    </source>
</evidence>
<dbReference type="InterPro" id="IPR037185">
    <property type="entry name" value="EmrE-like"/>
</dbReference>
<evidence type="ECO:0000313" key="10">
    <source>
        <dbReference type="EMBL" id="MXY93095.1"/>
    </source>
</evidence>
<keyword evidence="5 8" id="KW-0812">Transmembrane</keyword>
<proteinExistence type="inferred from homology"/>
<evidence type="ECO:0000256" key="6">
    <source>
        <dbReference type="ARBA" id="ARBA00022989"/>
    </source>
</evidence>
<feature type="transmembrane region" description="Helical" evidence="8">
    <location>
        <begin position="97"/>
        <end position="120"/>
    </location>
</feature>
<evidence type="ECO:0000256" key="5">
    <source>
        <dbReference type="ARBA" id="ARBA00022692"/>
    </source>
</evidence>
<feature type="transmembrane region" description="Helical" evidence="8">
    <location>
        <begin position="267"/>
        <end position="285"/>
    </location>
</feature>
<evidence type="ECO:0000256" key="4">
    <source>
        <dbReference type="ARBA" id="ARBA00022475"/>
    </source>
</evidence>
<reference evidence="10" key="1">
    <citation type="submission" date="2019-09" db="EMBL/GenBank/DDBJ databases">
        <title>Characterisation of the sponge microbiome using genome-centric metagenomics.</title>
        <authorList>
            <person name="Engelberts J.P."/>
            <person name="Robbins S.J."/>
            <person name="De Goeij J.M."/>
            <person name="Aranda M."/>
            <person name="Bell S.C."/>
            <person name="Webster N.S."/>
        </authorList>
    </citation>
    <scope>NUCLEOTIDE SEQUENCE</scope>
    <source>
        <strain evidence="10">SB0664_bin_27</strain>
    </source>
</reference>
<protein>
    <submittedName>
        <fullName evidence="10">EamA family transporter RarD</fullName>
    </submittedName>
</protein>
<dbReference type="PANTHER" id="PTHR22911:SF137">
    <property type="entry name" value="SOLUTE CARRIER FAMILY 35 MEMBER G2-RELATED"/>
    <property type="match status" value="1"/>
</dbReference>
<evidence type="ECO:0000256" key="3">
    <source>
        <dbReference type="ARBA" id="ARBA00022448"/>
    </source>
</evidence>
<accession>A0A6B0YSI9</accession>
<feature type="domain" description="EamA" evidence="9">
    <location>
        <begin position="7"/>
        <end position="143"/>
    </location>
</feature>
<comment type="subcellular location">
    <subcellularLocation>
        <location evidence="1">Cell membrane</location>
        <topology evidence="1">Multi-pass membrane protein</topology>
    </subcellularLocation>
</comment>
<keyword evidence="3" id="KW-0813">Transport</keyword>
<evidence type="ECO:0000256" key="8">
    <source>
        <dbReference type="SAM" id="Phobius"/>
    </source>
</evidence>
<dbReference type="EMBL" id="VXRG01000057">
    <property type="protein sequence ID" value="MXY93095.1"/>
    <property type="molecule type" value="Genomic_DNA"/>
</dbReference>
<keyword evidence="6 8" id="KW-1133">Transmembrane helix</keyword>
<organism evidence="10">
    <name type="scientific">Caldilineaceae bacterium SB0664_bin_27</name>
    <dbReference type="NCBI Taxonomy" id="2605260"/>
    <lineage>
        <taxon>Bacteria</taxon>
        <taxon>Bacillati</taxon>
        <taxon>Chloroflexota</taxon>
        <taxon>Caldilineae</taxon>
        <taxon>Caldilineales</taxon>
        <taxon>Caldilineaceae</taxon>
    </lineage>
</organism>
<evidence type="ECO:0000256" key="1">
    <source>
        <dbReference type="ARBA" id="ARBA00004651"/>
    </source>
</evidence>
<feature type="transmembrane region" description="Helical" evidence="8">
    <location>
        <begin position="178"/>
        <end position="196"/>
    </location>
</feature>
<feature type="transmembrane region" description="Helical" evidence="8">
    <location>
        <begin position="9"/>
        <end position="26"/>
    </location>
</feature>
<feature type="transmembrane region" description="Helical" evidence="8">
    <location>
        <begin position="38"/>
        <end position="56"/>
    </location>
</feature>
<feature type="transmembrane region" description="Helical" evidence="8">
    <location>
        <begin position="208"/>
        <end position="230"/>
    </location>
</feature>
<comment type="caution">
    <text evidence="10">The sequence shown here is derived from an EMBL/GenBank/DDBJ whole genome shotgun (WGS) entry which is preliminary data.</text>
</comment>
<gene>
    <name evidence="10" type="primary">rarD</name>
    <name evidence="10" type="ORF">F4Y42_06540</name>
</gene>
<name>A0A6B0YSI9_9CHLR</name>
<comment type="similarity">
    <text evidence="2">Belongs to the EamA transporter family.</text>
</comment>
<dbReference type="SUPFAM" id="SSF103481">
    <property type="entry name" value="Multidrug resistance efflux transporter EmrE"/>
    <property type="match status" value="2"/>
</dbReference>
<dbReference type="Pfam" id="PF00892">
    <property type="entry name" value="EamA"/>
    <property type="match status" value="1"/>
</dbReference>
<keyword evidence="4" id="KW-1003">Cell membrane</keyword>
<keyword evidence="7 8" id="KW-0472">Membrane</keyword>
<sequence>MNLSSYRGYLYALIAFGTWGFLPVYWKQLHALPMLEILAHRLIWSAVTMFIALAVLKDRAWIQALRNSPRTLLLVFAAALLTAANWITYLWAVDTGFVAKISLGYFINPLLSVFLARLFLGERLRRGQKIAVTIAVAGVIYLTVSLGELPWIALSLAGTFGFYGLIRKKVDLSGMQFFSLEMTLLLVPAVILLLYTGQQTPTAWSAGAWPGLGILLLGTGVVSAIPLVSFGAAARLIPLSNLGLMQYIAPSTQFILGVFFYKEPFTTVELIGYGFIWTALILYSLEGIHHTRTALRSTSLF</sequence>
<feature type="transmembrane region" description="Helical" evidence="8">
    <location>
        <begin position="127"/>
        <end position="144"/>
    </location>
</feature>
<feature type="transmembrane region" description="Helical" evidence="8">
    <location>
        <begin position="72"/>
        <end position="91"/>
    </location>
</feature>
<evidence type="ECO:0000259" key="9">
    <source>
        <dbReference type="Pfam" id="PF00892"/>
    </source>
</evidence>
<dbReference type="AlphaFoldDB" id="A0A6B0YSI9"/>
<dbReference type="GO" id="GO:0005886">
    <property type="term" value="C:plasma membrane"/>
    <property type="evidence" value="ECO:0007669"/>
    <property type="project" value="UniProtKB-SubCell"/>
</dbReference>
<dbReference type="PANTHER" id="PTHR22911">
    <property type="entry name" value="ACYL-MALONYL CONDENSING ENZYME-RELATED"/>
    <property type="match status" value="1"/>
</dbReference>
<dbReference type="InterPro" id="IPR000620">
    <property type="entry name" value="EamA_dom"/>
</dbReference>
<dbReference type="InterPro" id="IPR004626">
    <property type="entry name" value="RarD"/>
</dbReference>